<evidence type="ECO:0000259" key="7">
    <source>
        <dbReference type="PROSITE" id="PS50850"/>
    </source>
</evidence>
<evidence type="ECO:0000256" key="6">
    <source>
        <dbReference type="SAM" id="Phobius"/>
    </source>
</evidence>
<dbReference type="FunFam" id="1.20.1250.20:FF:000196">
    <property type="entry name" value="MFS toxin efflux pump (AflT)"/>
    <property type="match status" value="1"/>
</dbReference>
<evidence type="ECO:0000256" key="2">
    <source>
        <dbReference type="ARBA" id="ARBA00022692"/>
    </source>
</evidence>
<dbReference type="PANTHER" id="PTHR23501">
    <property type="entry name" value="MAJOR FACILITATOR SUPERFAMILY"/>
    <property type="match status" value="1"/>
</dbReference>
<evidence type="ECO:0000256" key="4">
    <source>
        <dbReference type="ARBA" id="ARBA00023136"/>
    </source>
</evidence>
<dbReference type="InterPro" id="IPR020846">
    <property type="entry name" value="MFS_dom"/>
</dbReference>
<evidence type="ECO:0000256" key="3">
    <source>
        <dbReference type="ARBA" id="ARBA00022989"/>
    </source>
</evidence>
<feature type="transmembrane region" description="Helical" evidence="6">
    <location>
        <begin position="190"/>
        <end position="214"/>
    </location>
</feature>
<protein>
    <submittedName>
        <fullName evidence="8">MFS general substrate transporter</fullName>
    </submittedName>
</protein>
<dbReference type="AlphaFoldDB" id="A0A9P4H0P4"/>
<feature type="transmembrane region" description="Helical" evidence="6">
    <location>
        <begin position="343"/>
        <end position="362"/>
    </location>
</feature>
<reference evidence="8" key="1">
    <citation type="journal article" date="2020" name="Stud. Mycol.">
        <title>101 Dothideomycetes genomes: a test case for predicting lifestyles and emergence of pathogens.</title>
        <authorList>
            <person name="Haridas S."/>
            <person name="Albert R."/>
            <person name="Binder M."/>
            <person name="Bloem J."/>
            <person name="Labutti K."/>
            <person name="Salamov A."/>
            <person name="Andreopoulos B."/>
            <person name="Baker S."/>
            <person name="Barry K."/>
            <person name="Bills G."/>
            <person name="Bluhm B."/>
            <person name="Cannon C."/>
            <person name="Castanera R."/>
            <person name="Culley D."/>
            <person name="Daum C."/>
            <person name="Ezra D."/>
            <person name="Gonzalez J."/>
            <person name="Henrissat B."/>
            <person name="Kuo A."/>
            <person name="Liang C."/>
            <person name="Lipzen A."/>
            <person name="Lutzoni F."/>
            <person name="Magnuson J."/>
            <person name="Mondo S."/>
            <person name="Nolan M."/>
            <person name="Ohm R."/>
            <person name="Pangilinan J."/>
            <person name="Park H.-J."/>
            <person name="Ramirez L."/>
            <person name="Alfaro M."/>
            <person name="Sun H."/>
            <person name="Tritt A."/>
            <person name="Yoshinaga Y."/>
            <person name="Zwiers L.-H."/>
            <person name="Turgeon B."/>
            <person name="Goodwin S."/>
            <person name="Spatafora J."/>
            <person name="Crous P."/>
            <person name="Grigoriev I."/>
        </authorList>
    </citation>
    <scope>NUCLEOTIDE SEQUENCE</scope>
    <source>
        <strain evidence="8">CBS 110217</strain>
    </source>
</reference>
<dbReference type="PROSITE" id="PS50850">
    <property type="entry name" value="MFS"/>
    <property type="match status" value="1"/>
</dbReference>
<dbReference type="InterPro" id="IPR036259">
    <property type="entry name" value="MFS_trans_sf"/>
</dbReference>
<dbReference type="PRINTS" id="PR01036">
    <property type="entry name" value="TCRTETB"/>
</dbReference>
<feature type="transmembrane region" description="Helical" evidence="6">
    <location>
        <begin position="399"/>
        <end position="420"/>
    </location>
</feature>
<feature type="region of interest" description="Disordered" evidence="5">
    <location>
        <begin position="1"/>
        <end position="26"/>
    </location>
</feature>
<comment type="caution">
    <text evidence="8">The sequence shown here is derived from an EMBL/GenBank/DDBJ whole genome shotgun (WGS) entry which is preliminary data.</text>
</comment>
<feature type="transmembrane region" description="Helical" evidence="6">
    <location>
        <begin position="367"/>
        <end position="387"/>
    </location>
</feature>
<dbReference type="GO" id="GO:0005886">
    <property type="term" value="C:plasma membrane"/>
    <property type="evidence" value="ECO:0007669"/>
    <property type="project" value="TreeGrafter"/>
</dbReference>
<keyword evidence="3 6" id="KW-1133">Transmembrane helix</keyword>
<evidence type="ECO:0000313" key="8">
    <source>
        <dbReference type="EMBL" id="KAF2024965.1"/>
    </source>
</evidence>
<feature type="transmembrane region" description="Helical" evidence="6">
    <location>
        <begin position="304"/>
        <end position="323"/>
    </location>
</feature>
<dbReference type="SUPFAM" id="SSF103473">
    <property type="entry name" value="MFS general substrate transporter"/>
    <property type="match status" value="1"/>
</dbReference>
<feature type="transmembrane region" description="Helical" evidence="6">
    <location>
        <begin position="265"/>
        <end position="284"/>
    </location>
</feature>
<dbReference type="Gene3D" id="1.20.1250.20">
    <property type="entry name" value="MFS general substrate transporter like domains"/>
    <property type="match status" value="1"/>
</dbReference>
<keyword evidence="9" id="KW-1185">Reference proteome</keyword>
<keyword evidence="4 6" id="KW-0472">Membrane</keyword>
<feature type="transmembrane region" description="Helical" evidence="6">
    <location>
        <begin position="36"/>
        <end position="62"/>
    </location>
</feature>
<dbReference type="GO" id="GO:0022857">
    <property type="term" value="F:transmembrane transporter activity"/>
    <property type="evidence" value="ECO:0007669"/>
    <property type="project" value="InterPro"/>
</dbReference>
<feature type="transmembrane region" description="Helical" evidence="6">
    <location>
        <begin position="129"/>
        <end position="154"/>
    </location>
</feature>
<dbReference type="EMBL" id="ML978279">
    <property type="protein sequence ID" value="KAF2024965.1"/>
    <property type="molecule type" value="Genomic_DNA"/>
</dbReference>
<feature type="transmembrane region" description="Helical" evidence="6">
    <location>
        <begin position="74"/>
        <end position="91"/>
    </location>
</feature>
<proteinExistence type="predicted"/>
<organism evidence="8 9">
    <name type="scientific">Setomelanomma holmii</name>
    <dbReference type="NCBI Taxonomy" id="210430"/>
    <lineage>
        <taxon>Eukaryota</taxon>
        <taxon>Fungi</taxon>
        <taxon>Dikarya</taxon>
        <taxon>Ascomycota</taxon>
        <taxon>Pezizomycotina</taxon>
        <taxon>Dothideomycetes</taxon>
        <taxon>Pleosporomycetidae</taxon>
        <taxon>Pleosporales</taxon>
        <taxon>Pleosporineae</taxon>
        <taxon>Phaeosphaeriaceae</taxon>
        <taxon>Setomelanomma</taxon>
    </lineage>
</organism>
<feature type="transmembrane region" description="Helical" evidence="6">
    <location>
        <begin position="103"/>
        <end position="123"/>
    </location>
</feature>
<sequence length="534" mass="57453">MSPPTVQDEVIEQTQTTEGQTQGHDADSHYLSRWPLAFLVMALMASSFMLALDNTILATAIPQITSDFQSLNDIGWYGAAYLITQMSLLPSSGRIYTLFNVKYSFCAALVVFEIGSIVCAAAPTSIVLIVGRAIAGAGAAALLGGATIIISYSVELRQRALVMAMLQTVYGVSSILGPLIGGVITDNKKLTWRFCFWINLPFGALSIAAIWWTLKRPPPAVKGDIPWQSKLQQLDLPGAACLVSSTVLLLLALQWGGIVFPWSDARVYGCLLGFGLILIAFVVLQATSKDSCTIPLALFKNRTMCAACAFIALLQLTMVAQTYYWPIYFQSVKNTSARTSGIYLLPLIVSNTVSTLCTGWIISKIGFYVPFMWIGAPVLAVGSGLYLLMQITSPARQWILYQIVSGIGYGVCAQIPLLSVQVVSNTADVPTACVMVLFFQGLGGALATSIGQNLFTDALLERLRSLPDVDAAAVIKAGARNFRQIVRHELLSQVVEAFQYASKTVFILALASAAGAALISTAMEWRSVPDTGNP</sequence>
<feature type="compositionally biased region" description="Low complexity" evidence="5">
    <location>
        <begin position="12"/>
        <end position="23"/>
    </location>
</feature>
<dbReference type="Proteomes" id="UP000799777">
    <property type="component" value="Unassembled WGS sequence"/>
</dbReference>
<feature type="transmembrane region" description="Helical" evidence="6">
    <location>
        <begin position="500"/>
        <end position="519"/>
    </location>
</feature>
<dbReference type="InterPro" id="IPR011701">
    <property type="entry name" value="MFS"/>
</dbReference>
<evidence type="ECO:0000256" key="5">
    <source>
        <dbReference type="SAM" id="MobiDB-lite"/>
    </source>
</evidence>
<gene>
    <name evidence="8" type="ORF">EK21DRAFT_104327</name>
</gene>
<dbReference type="CDD" id="cd17502">
    <property type="entry name" value="MFS_Azr1_MDR_like"/>
    <property type="match status" value="1"/>
</dbReference>
<dbReference type="Pfam" id="PF07690">
    <property type="entry name" value="MFS_1"/>
    <property type="match status" value="1"/>
</dbReference>
<dbReference type="Gene3D" id="1.20.1720.10">
    <property type="entry name" value="Multidrug resistance protein D"/>
    <property type="match status" value="1"/>
</dbReference>
<feature type="domain" description="Major facilitator superfamily (MFS) profile" evidence="7">
    <location>
        <begin position="39"/>
        <end position="528"/>
    </location>
</feature>
<accession>A0A9P4H0P4</accession>
<comment type="subcellular location">
    <subcellularLocation>
        <location evidence="1">Membrane</location>
        <topology evidence="1">Multi-pass membrane protein</topology>
    </subcellularLocation>
</comment>
<keyword evidence="2 6" id="KW-0812">Transmembrane</keyword>
<evidence type="ECO:0000256" key="1">
    <source>
        <dbReference type="ARBA" id="ARBA00004141"/>
    </source>
</evidence>
<evidence type="ECO:0000313" key="9">
    <source>
        <dbReference type="Proteomes" id="UP000799777"/>
    </source>
</evidence>
<feature type="transmembrane region" description="Helical" evidence="6">
    <location>
        <begin position="234"/>
        <end position="253"/>
    </location>
</feature>
<dbReference type="PANTHER" id="PTHR23501:SF199">
    <property type="entry name" value="MFS EFFLUX TRANSPORTER INPD-RELATED"/>
    <property type="match status" value="1"/>
</dbReference>
<name>A0A9P4H0P4_9PLEO</name>
<feature type="transmembrane region" description="Helical" evidence="6">
    <location>
        <begin position="432"/>
        <end position="455"/>
    </location>
</feature>
<dbReference type="OrthoDB" id="10021397at2759"/>